<keyword evidence="2" id="KW-1185">Reference proteome</keyword>
<protein>
    <submittedName>
        <fullName evidence="1">Uncharacterized protein</fullName>
    </submittedName>
</protein>
<accession>A0A9D4SAD4</accession>
<name>A0A9D4SAD4_DREPO</name>
<comment type="caution">
    <text evidence="1">The sequence shown here is derived from an EMBL/GenBank/DDBJ whole genome shotgun (WGS) entry which is preliminary data.</text>
</comment>
<dbReference type="EMBL" id="JAIWYP010000001">
    <property type="protein sequence ID" value="KAH3896415.1"/>
    <property type="molecule type" value="Genomic_DNA"/>
</dbReference>
<evidence type="ECO:0000313" key="2">
    <source>
        <dbReference type="Proteomes" id="UP000828390"/>
    </source>
</evidence>
<dbReference type="Proteomes" id="UP000828390">
    <property type="component" value="Unassembled WGS sequence"/>
</dbReference>
<evidence type="ECO:0000313" key="1">
    <source>
        <dbReference type="EMBL" id="KAH3896415.1"/>
    </source>
</evidence>
<reference evidence="1" key="2">
    <citation type="submission" date="2020-11" db="EMBL/GenBank/DDBJ databases">
        <authorList>
            <person name="McCartney M.A."/>
            <person name="Auch B."/>
            <person name="Kono T."/>
            <person name="Mallez S."/>
            <person name="Becker A."/>
            <person name="Gohl D.M."/>
            <person name="Silverstein K.A.T."/>
            <person name="Koren S."/>
            <person name="Bechman K.B."/>
            <person name="Herman A."/>
            <person name="Abrahante J.E."/>
            <person name="Garbe J."/>
        </authorList>
    </citation>
    <scope>NUCLEOTIDE SEQUENCE</scope>
    <source>
        <strain evidence="1">Duluth1</strain>
        <tissue evidence="1">Whole animal</tissue>
    </source>
</reference>
<reference evidence="1" key="1">
    <citation type="journal article" date="2019" name="bioRxiv">
        <title>The Genome of the Zebra Mussel, Dreissena polymorpha: A Resource for Invasive Species Research.</title>
        <authorList>
            <person name="McCartney M.A."/>
            <person name="Auch B."/>
            <person name="Kono T."/>
            <person name="Mallez S."/>
            <person name="Zhang Y."/>
            <person name="Obille A."/>
            <person name="Becker A."/>
            <person name="Abrahante J.E."/>
            <person name="Garbe J."/>
            <person name="Badalamenti J.P."/>
            <person name="Herman A."/>
            <person name="Mangelson H."/>
            <person name="Liachko I."/>
            <person name="Sullivan S."/>
            <person name="Sone E.D."/>
            <person name="Koren S."/>
            <person name="Silverstein K.A.T."/>
            <person name="Beckman K.B."/>
            <person name="Gohl D.M."/>
        </authorList>
    </citation>
    <scope>NUCLEOTIDE SEQUENCE</scope>
    <source>
        <strain evidence="1">Duluth1</strain>
        <tissue evidence="1">Whole animal</tissue>
    </source>
</reference>
<gene>
    <name evidence="1" type="ORF">DPMN_020592</name>
</gene>
<proteinExistence type="predicted"/>
<dbReference type="AlphaFoldDB" id="A0A9D4SAD4"/>
<sequence>MTIDISKETFKTLMNIIQPKASVIADNDRDLLTKSATSLNRWTKYCNNLCNYFNQSPVI</sequence>
<organism evidence="1 2">
    <name type="scientific">Dreissena polymorpha</name>
    <name type="common">Zebra mussel</name>
    <name type="synonym">Mytilus polymorpha</name>
    <dbReference type="NCBI Taxonomy" id="45954"/>
    <lineage>
        <taxon>Eukaryota</taxon>
        <taxon>Metazoa</taxon>
        <taxon>Spiralia</taxon>
        <taxon>Lophotrochozoa</taxon>
        <taxon>Mollusca</taxon>
        <taxon>Bivalvia</taxon>
        <taxon>Autobranchia</taxon>
        <taxon>Heteroconchia</taxon>
        <taxon>Euheterodonta</taxon>
        <taxon>Imparidentia</taxon>
        <taxon>Neoheterodontei</taxon>
        <taxon>Myida</taxon>
        <taxon>Dreissenoidea</taxon>
        <taxon>Dreissenidae</taxon>
        <taxon>Dreissena</taxon>
    </lineage>
</organism>